<keyword evidence="2" id="KW-1185">Reference proteome</keyword>
<protein>
    <submittedName>
        <fullName evidence="1">Uncharacterized protein</fullName>
    </submittedName>
</protein>
<sequence length="116" mass="13132">MKALKGLPLPIRLLELNLSKIYYVLILSSSLKLFVSSNRCHGRNEPCGHSCAISYMLLYEAQLAAKIRVDLCGSGSIRLLQNDYEEEEEWGHKDRCETKLMVDSEGWVPKRGFSGL</sequence>
<accession>A0A2P5ETI6</accession>
<organism evidence="1 2">
    <name type="scientific">Trema orientale</name>
    <name type="common">Charcoal tree</name>
    <name type="synonym">Celtis orientalis</name>
    <dbReference type="NCBI Taxonomy" id="63057"/>
    <lineage>
        <taxon>Eukaryota</taxon>
        <taxon>Viridiplantae</taxon>
        <taxon>Streptophyta</taxon>
        <taxon>Embryophyta</taxon>
        <taxon>Tracheophyta</taxon>
        <taxon>Spermatophyta</taxon>
        <taxon>Magnoliopsida</taxon>
        <taxon>eudicotyledons</taxon>
        <taxon>Gunneridae</taxon>
        <taxon>Pentapetalae</taxon>
        <taxon>rosids</taxon>
        <taxon>fabids</taxon>
        <taxon>Rosales</taxon>
        <taxon>Cannabaceae</taxon>
        <taxon>Trema</taxon>
    </lineage>
</organism>
<dbReference type="Proteomes" id="UP000237000">
    <property type="component" value="Unassembled WGS sequence"/>
</dbReference>
<name>A0A2P5ETI6_TREOI</name>
<comment type="caution">
    <text evidence="1">The sequence shown here is derived from an EMBL/GenBank/DDBJ whole genome shotgun (WGS) entry which is preliminary data.</text>
</comment>
<proteinExistence type="predicted"/>
<gene>
    <name evidence="1" type="ORF">TorRG33x02_153650</name>
</gene>
<dbReference type="EMBL" id="JXTC01000101">
    <property type="protein sequence ID" value="PON88850.1"/>
    <property type="molecule type" value="Genomic_DNA"/>
</dbReference>
<dbReference type="InParanoid" id="A0A2P5ETI6"/>
<dbReference type="AlphaFoldDB" id="A0A2P5ETI6"/>
<reference evidence="2" key="1">
    <citation type="submission" date="2016-06" db="EMBL/GenBank/DDBJ databases">
        <title>Parallel loss of symbiosis genes in relatives of nitrogen-fixing non-legume Parasponia.</title>
        <authorList>
            <person name="Van Velzen R."/>
            <person name="Holmer R."/>
            <person name="Bu F."/>
            <person name="Rutten L."/>
            <person name="Van Zeijl A."/>
            <person name="Liu W."/>
            <person name="Santuari L."/>
            <person name="Cao Q."/>
            <person name="Sharma T."/>
            <person name="Shen D."/>
            <person name="Roswanjaya Y."/>
            <person name="Wardhani T."/>
            <person name="Kalhor M.S."/>
            <person name="Jansen J."/>
            <person name="Van den Hoogen J."/>
            <person name="Gungor B."/>
            <person name="Hartog M."/>
            <person name="Hontelez J."/>
            <person name="Verver J."/>
            <person name="Yang W.-C."/>
            <person name="Schijlen E."/>
            <person name="Repin R."/>
            <person name="Schilthuizen M."/>
            <person name="Schranz E."/>
            <person name="Heidstra R."/>
            <person name="Miyata K."/>
            <person name="Fedorova E."/>
            <person name="Kohlen W."/>
            <person name="Bisseling T."/>
            <person name="Smit S."/>
            <person name="Geurts R."/>
        </authorList>
    </citation>
    <scope>NUCLEOTIDE SEQUENCE [LARGE SCALE GENOMIC DNA]</scope>
    <source>
        <strain evidence="2">cv. RG33-2</strain>
    </source>
</reference>
<evidence type="ECO:0000313" key="2">
    <source>
        <dbReference type="Proteomes" id="UP000237000"/>
    </source>
</evidence>
<evidence type="ECO:0000313" key="1">
    <source>
        <dbReference type="EMBL" id="PON88850.1"/>
    </source>
</evidence>